<protein>
    <submittedName>
        <fullName evidence="2">Uncharacterized protein</fullName>
    </submittedName>
</protein>
<feature type="compositionally biased region" description="Polar residues" evidence="1">
    <location>
        <begin position="1"/>
        <end position="13"/>
    </location>
</feature>
<evidence type="ECO:0000313" key="2">
    <source>
        <dbReference type="EMBL" id="KAK0468953.1"/>
    </source>
</evidence>
<dbReference type="AlphaFoldDB" id="A0AA39NP29"/>
<dbReference type="Proteomes" id="UP001175227">
    <property type="component" value="Unassembled WGS sequence"/>
</dbReference>
<evidence type="ECO:0000313" key="3">
    <source>
        <dbReference type="Proteomes" id="UP001175227"/>
    </source>
</evidence>
<feature type="region of interest" description="Disordered" evidence="1">
    <location>
        <begin position="1"/>
        <end position="24"/>
    </location>
</feature>
<accession>A0AA39NP29</accession>
<reference evidence="2" key="1">
    <citation type="submission" date="2023-06" db="EMBL/GenBank/DDBJ databases">
        <authorList>
            <consortium name="Lawrence Berkeley National Laboratory"/>
            <person name="Ahrendt S."/>
            <person name="Sahu N."/>
            <person name="Indic B."/>
            <person name="Wong-Bajracharya J."/>
            <person name="Merenyi Z."/>
            <person name="Ke H.-M."/>
            <person name="Monk M."/>
            <person name="Kocsube S."/>
            <person name="Drula E."/>
            <person name="Lipzen A."/>
            <person name="Balint B."/>
            <person name="Henrissat B."/>
            <person name="Andreopoulos B."/>
            <person name="Martin F.M."/>
            <person name="Harder C.B."/>
            <person name="Rigling D."/>
            <person name="Ford K.L."/>
            <person name="Foster G.D."/>
            <person name="Pangilinan J."/>
            <person name="Papanicolaou A."/>
            <person name="Barry K."/>
            <person name="LaButti K."/>
            <person name="Viragh M."/>
            <person name="Koriabine M."/>
            <person name="Yan M."/>
            <person name="Riley R."/>
            <person name="Champramary S."/>
            <person name="Plett K.L."/>
            <person name="Tsai I.J."/>
            <person name="Slot J."/>
            <person name="Sipos G."/>
            <person name="Plett J."/>
            <person name="Nagy L.G."/>
            <person name="Grigoriev I.V."/>
        </authorList>
    </citation>
    <scope>NUCLEOTIDE SEQUENCE</scope>
    <source>
        <strain evidence="2">ICMP 16352</strain>
    </source>
</reference>
<organism evidence="2 3">
    <name type="scientific">Armillaria novae-zelandiae</name>
    <dbReference type="NCBI Taxonomy" id="153914"/>
    <lineage>
        <taxon>Eukaryota</taxon>
        <taxon>Fungi</taxon>
        <taxon>Dikarya</taxon>
        <taxon>Basidiomycota</taxon>
        <taxon>Agaricomycotina</taxon>
        <taxon>Agaricomycetes</taxon>
        <taxon>Agaricomycetidae</taxon>
        <taxon>Agaricales</taxon>
        <taxon>Marasmiineae</taxon>
        <taxon>Physalacriaceae</taxon>
        <taxon>Armillaria</taxon>
    </lineage>
</organism>
<sequence length="109" mass="11862">MANSTSAVDSANGLSMREEGHPDAVDETVPALLVPQNEIDTDGGKKRCALLKLLRSLSVTRAGVSPLEVVPQCKVEKKKFSLRCVREMEGVTWKYQSISPEESESALCI</sequence>
<evidence type="ECO:0000256" key="1">
    <source>
        <dbReference type="SAM" id="MobiDB-lite"/>
    </source>
</evidence>
<dbReference type="EMBL" id="JAUEPR010000064">
    <property type="protein sequence ID" value="KAK0468953.1"/>
    <property type="molecule type" value="Genomic_DNA"/>
</dbReference>
<proteinExistence type="predicted"/>
<comment type="caution">
    <text evidence="2">The sequence shown here is derived from an EMBL/GenBank/DDBJ whole genome shotgun (WGS) entry which is preliminary data.</text>
</comment>
<gene>
    <name evidence="2" type="ORF">IW261DRAFT_1426004</name>
</gene>
<keyword evidence="3" id="KW-1185">Reference proteome</keyword>
<name>A0AA39NP29_9AGAR</name>